<feature type="region of interest" description="Disordered" evidence="1">
    <location>
        <begin position="444"/>
        <end position="471"/>
    </location>
</feature>
<dbReference type="Proteomes" id="UP000025227">
    <property type="component" value="Unplaced"/>
</dbReference>
<feature type="compositionally biased region" description="Polar residues" evidence="1">
    <location>
        <begin position="639"/>
        <end position="654"/>
    </location>
</feature>
<feature type="region of interest" description="Disordered" evidence="1">
    <location>
        <begin position="577"/>
        <end position="603"/>
    </location>
</feature>
<dbReference type="WBParaSite" id="HCON_00064810-00001">
    <property type="protein sequence ID" value="HCON_00064810-00001"/>
    <property type="gene ID" value="HCON_00064810"/>
</dbReference>
<keyword evidence="3" id="KW-1185">Reference proteome</keyword>
<feature type="compositionally biased region" description="Basic and acidic residues" evidence="1">
    <location>
        <begin position="659"/>
        <end position="674"/>
    </location>
</feature>
<feature type="compositionally biased region" description="Polar residues" evidence="1">
    <location>
        <begin position="718"/>
        <end position="729"/>
    </location>
</feature>
<evidence type="ECO:0000256" key="1">
    <source>
        <dbReference type="SAM" id="MobiDB-lite"/>
    </source>
</evidence>
<dbReference type="OMA" id="EYNRWIA"/>
<accession>A0A7I4Y8A1</accession>
<evidence type="ECO:0000313" key="4">
    <source>
        <dbReference type="WBParaSite" id="HCON_00064810-00001"/>
    </source>
</evidence>
<evidence type="ECO:0000313" key="3">
    <source>
        <dbReference type="Proteomes" id="UP000025227"/>
    </source>
</evidence>
<feature type="region of interest" description="Disordered" evidence="1">
    <location>
        <begin position="618"/>
        <end position="674"/>
    </location>
</feature>
<feature type="region of interest" description="Disordered" evidence="1">
    <location>
        <begin position="120"/>
        <end position="220"/>
    </location>
</feature>
<feature type="compositionally biased region" description="Polar residues" evidence="1">
    <location>
        <begin position="143"/>
        <end position="158"/>
    </location>
</feature>
<name>A0A7I4Y8A1_HAECO</name>
<proteinExistence type="predicted"/>
<feature type="region of interest" description="Disordered" evidence="1">
    <location>
        <begin position="388"/>
        <end position="431"/>
    </location>
</feature>
<protein>
    <submittedName>
        <fullName evidence="4">Mucin-5AC</fullName>
    </submittedName>
</protein>
<feature type="region of interest" description="Disordered" evidence="1">
    <location>
        <begin position="707"/>
        <end position="729"/>
    </location>
</feature>
<feature type="compositionally biased region" description="Basic and acidic residues" evidence="1">
    <location>
        <begin position="581"/>
        <end position="598"/>
    </location>
</feature>
<reference evidence="4" key="1">
    <citation type="submission" date="2020-12" db="UniProtKB">
        <authorList>
            <consortium name="WormBaseParasite"/>
        </authorList>
    </citation>
    <scope>IDENTIFICATION</scope>
    <source>
        <strain evidence="4">MHco3</strain>
    </source>
</reference>
<dbReference type="OrthoDB" id="5877748at2759"/>
<evidence type="ECO:0000256" key="2">
    <source>
        <dbReference type="SAM" id="SignalP"/>
    </source>
</evidence>
<feature type="compositionally biased region" description="Basic and acidic residues" evidence="1">
    <location>
        <begin position="165"/>
        <end position="197"/>
    </location>
</feature>
<sequence>MGWRLCLAALLLVVESSSKSIIEQLPHSPLAESGGDESKKLKSESMITKMPASERGKVKATVGSMLPPKHEIILNLPAAGNEDNDSWRDLEHINISSKFRNTQQGSSIVELRRDEVQIQNTDGTNKRLPPFAFNKDVKEPEADSTTTEKPASSTTQTAIVDDDSISEKNIETSAEIRQRAPGDDEHQQAESKNDSKKLSTATKAEVLEERENSSVTSTKQIGFNRDVEDLVNALESSKELPRAGTTPRTQESEVFNSIAEYNRWIAERAAKRKQIRENGYRKYQQIMFKSGRNIVPVGLFFDTDPIVPPRMEPTDEFAKRAITSSGSTDKKMVEKVPVIDEGVLKDQKTQLKGLKKINETETMHINSGNTNIEPGSIAEKAVPVVASEPSPAFTTSTSTANHQVAQSEQLAEGTEEELSEEAANSGLAPPSTRELQEELLFVDSNDTMSPPAPEEPSGVENDKPESGQSDFANAKQQVNSIDGSVPSPAIVSETAKIKETQRISLDTAEAESAEGGSSNDRFISSTSSPLVTLSVPVSVVNTEESNRNDTLPPLLAMPSLNSLSSFSSLNSKIEIATKPQTSEKKKTTVDRLPDENRTKSSGVLGLKGLFMARNQKRKLNQHSNNAPLNTVDSDRNHRQSTVKGRQSVDRSQFIRTRPRKVERGQSSDRGHSQHLDILRARNPVLLTRTHPAQQIFESNIIVPGSTQSTRIRQKSKHIVSNTKTRSRQQGIATDFRTSTPTRLQVPVVQMKMTKSAEMRTVPPKGGFSFPRKQPKQPTASARTLTPPLTPTEDLQVTNPFQESFFPFEQDSEWDRIRAEFLRIKRQHKRILEMQRKNRERATAAGVITLKAGSFEKSGKSHHDRIRKGESDRGIFRRQVNTDEGMVRVDIDRSRHTVDRDAPYHRG</sequence>
<feature type="compositionally biased region" description="Polar residues" evidence="1">
    <location>
        <begin position="621"/>
        <end position="631"/>
    </location>
</feature>
<feature type="region of interest" description="Disordered" evidence="1">
    <location>
        <begin position="759"/>
        <end position="793"/>
    </location>
</feature>
<dbReference type="AlphaFoldDB" id="A0A7I4Y8A1"/>
<feature type="signal peptide" evidence="2">
    <location>
        <begin position="1"/>
        <end position="18"/>
    </location>
</feature>
<feature type="chain" id="PRO_5029507034" evidence="2">
    <location>
        <begin position="19"/>
        <end position="906"/>
    </location>
</feature>
<organism evidence="3 4">
    <name type="scientific">Haemonchus contortus</name>
    <name type="common">Barber pole worm</name>
    <dbReference type="NCBI Taxonomy" id="6289"/>
    <lineage>
        <taxon>Eukaryota</taxon>
        <taxon>Metazoa</taxon>
        <taxon>Ecdysozoa</taxon>
        <taxon>Nematoda</taxon>
        <taxon>Chromadorea</taxon>
        <taxon>Rhabditida</taxon>
        <taxon>Rhabditina</taxon>
        <taxon>Rhabditomorpha</taxon>
        <taxon>Strongyloidea</taxon>
        <taxon>Trichostrongylidae</taxon>
        <taxon>Haemonchus</taxon>
    </lineage>
</organism>
<keyword evidence="2" id="KW-0732">Signal</keyword>
<feature type="compositionally biased region" description="Low complexity" evidence="1">
    <location>
        <begin position="388"/>
        <end position="412"/>
    </location>
</feature>